<protein>
    <submittedName>
        <fullName evidence="2">Uncharacterized protein</fullName>
    </submittedName>
</protein>
<comment type="caution">
    <text evidence="2">The sequence shown here is derived from an EMBL/GenBank/DDBJ whole genome shotgun (WGS) entry which is preliminary data.</text>
</comment>
<dbReference type="Proteomes" id="UP000187209">
    <property type="component" value="Unassembled WGS sequence"/>
</dbReference>
<dbReference type="AlphaFoldDB" id="A0A1R2B7F4"/>
<proteinExistence type="predicted"/>
<reference evidence="2 3" key="1">
    <citation type="submission" date="2016-11" db="EMBL/GenBank/DDBJ databases">
        <title>The macronuclear genome of Stentor coeruleus: a giant cell with tiny introns.</title>
        <authorList>
            <person name="Slabodnick M."/>
            <person name="Ruby J.G."/>
            <person name="Reiff S.B."/>
            <person name="Swart E.C."/>
            <person name="Gosai S."/>
            <person name="Prabakaran S."/>
            <person name="Witkowska E."/>
            <person name="Larue G.E."/>
            <person name="Fisher S."/>
            <person name="Freeman R.M."/>
            <person name="Gunawardena J."/>
            <person name="Chu W."/>
            <person name="Stover N.A."/>
            <person name="Gregory B.D."/>
            <person name="Nowacki M."/>
            <person name="Derisi J."/>
            <person name="Roy S.W."/>
            <person name="Marshall W.F."/>
            <person name="Sood P."/>
        </authorList>
    </citation>
    <scope>NUCLEOTIDE SEQUENCE [LARGE SCALE GENOMIC DNA]</scope>
    <source>
        <strain evidence="2">WM001</strain>
    </source>
</reference>
<accession>A0A1R2B7F4</accession>
<name>A0A1R2B7F4_9CILI</name>
<organism evidence="2 3">
    <name type="scientific">Stentor coeruleus</name>
    <dbReference type="NCBI Taxonomy" id="5963"/>
    <lineage>
        <taxon>Eukaryota</taxon>
        <taxon>Sar</taxon>
        <taxon>Alveolata</taxon>
        <taxon>Ciliophora</taxon>
        <taxon>Postciliodesmatophora</taxon>
        <taxon>Heterotrichea</taxon>
        <taxon>Heterotrichida</taxon>
        <taxon>Stentoridae</taxon>
        <taxon>Stentor</taxon>
    </lineage>
</organism>
<evidence type="ECO:0000256" key="1">
    <source>
        <dbReference type="SAM" id="Coils"/>
    </source>
</evidence>
<dbReference type="EMBL" id="MPUH01000880">
    <property type="protein sequence ID" value="OMJ72692.1"/>
    <property type="molecule type" value="Genomic_DNA"/>
</dbReference>
<evidence type="ECO:0000313" key="3">
    <source>
        <dbReference type="Proteomes" id="UP000187209"/>
    </source>
</evidence>
<keyword evidence="3" id="KW-1185">Reference proteome</keyword>
<feature type="coiled-coil region" evidence="1">
    <location>
        <begin position="102"/>
        <end position="139"/>
    </location>
</feature>
<sequence>MNFVSSDLERLKANVNKPEDSEIEIEKVSSFLKYYQDNPIILSDSTSYLKKVSENADVDVCNNTSFLENELEKLNISTSKTEDSQTSPKNSKSKIENNLHFFEKFIEFMKSWENKLEKLENLQVDIEKDIRSLKETKEMMEIRYLITSLGTCLENILDQKLYVEHIDQNAINRTPIKRNVPIFTALIKLILNLKDHNIIATLKFSNCQRYIWGIEIEDDFARKLIVEVLASKGLRPKESGFLVIMFNEENYKRVLKKKATEERQKKREARKIGKYYRE</sequence>
<gene>
    <name evidence="2" type="ORF">SteCoe_28790</name>
</gene>
<keyword evidence="1" id="KW-0175">Coiled coil</keyword>
<evidence type="ECO:0000313" key="2">
    <source>
        <dbReference type="EMBL" id="OMJ72692.1"/>
    </source>
</evidence>